<evidence type="ECO:0000313" key="2">
    <source>
        <dbReference type="Proteomes" id="UP000255177"/>
    </source>
</evidence>
<evidence type="ECO:0000313" key="1">
    <source>
        <dbReference type="EMBL" id="SUQ64282.1"/>
    </source>
</evidence>
<organism evidence="1 2">
    <name type="scientific">Pseudomonas wadenswilerensis</name>
    <dbReference type="NCBI Taxonomy" id="1785161"/>
    <lineage>
        <taxon>Bacteria</taxon>
        <taxon>Pseudomonadati</taxon>
        <taxon>Pseudomonadota</taxon>
        <taxon>Gammaproteobacteria</taxon>
        <taxon>Pseudomonadales</taxon>
        <taxon>Pseudomonadaceae</taxon>
        <taxon>Pseudomonas</taxon>
    </lineage>
</organism>
<accession>A0A380T1Y4</accession>
<name>A0A380T1Y4_9PSED</name>
<gene>
    <name evidence="1" type="ORF">CCOS864_03738</name>
</gene>
<dbReference type="EMBL" id="UIDD01000010">
    <property type="protein sequence ID" value="SUQ64282.1"/>
    <property type="molecule type" value="Genomic_DNA"/>
</dbReference>
<reference evidence="2" key="1">
    <citation type="submission" date="2018-07" db="EMBL/GenBank/DDBJ databases">
        <authorList>
            <person name="Blom J."/>
        </authorList>
    </citation>
    <scope>NUCLEOTIDE SEQUENCE [LARGE SCALE GENOMIC DNA]</scope>
    <source>
        <strain evidence="2">CCOS 864</strain>
    </source>
</reference>
<dbReference type="Proteomes" id="UP000255177">
    <property type="component" value="Unassembled WGS sequence"/>
</dbReference>
<dbReference type="RefSeq" id="WP_115087880.1">
    <property type="nucleotide sequence ID" value="NZ_CBCSFG010000001.1"/>
</dbReference>
<proteinExistence type="predicted"/>
<keyword evidence="2" id="KW-1185">Reference proteome</keyword>
<protein>
    <submittedName>
        <fullName evidence="1">Uncharacterized protein</fullName>
    </submittedName>
</protein>
<sequence length="1503" mass="168517">MTAPSPHQSIAEQATLSCAVAKRFVKRPALLEIAGQILLEHWGQRRLPLQHNPLTLYLISHTEAQVHIRQLPQVLIERYCLGSTLNLNDGEDYLSRYPQQGQDVQLNVDLHTLELLINDCGPLIVEAFLQALVDFWSLSDERGETPWSWYASYLQRLMKNAIDVSVNAGKLTLAQAATAGIVAAFPTPWQRSRFANLQGLSVRQVTVDLTPAQVIDADLSSALLIEDFPDPPKAQVAILFTLVGALAPFESTQGFLDMLAMNWPRSLLSTAPQAQFSQPATSAFEAQAAGFLKQHLRLIEVIALASRTPEQAAALNAIIDRSTSMLDLCTAQELERQNQIAFLLPAWLLDSELAIRYSTLLINHAQSHTEAAGKTWRDDIDTAEVFACKALDARIEHDHPGAGFNASDVMISNHQVIASAIPGQGSLITDGVVKVVNFSLAQLAIDNLGVLAAGTVSLQLLSGAHLPDWMNEAYVRTLVSELDIGGQYPQTLQRQLLDDPDQVQARRTLFGTQLKTQLPLLALELHLRDKRISLPACQAVDALFAHALPGAFVLRPLTLLRASGAAADTLLNAWLIEPGDVRQGPCVLYRPLHTDPLLEFHDRIALFDAFASTGPLQDDLLDRLPEHTRPIYAKGGLREPHIHRFVPGAEFEPLQTPAPARLGVALAKGAVHDLIYQASAQELVDRAKRHSTSTAQSRWDAWKQLGWLMFNTLLPLFEGSVAKVAWMIQVLDSAKRLLVSDVQNSPGEHRQAFADLLINIAMVLFVHATRRLGIRPAVRRRPSHALVPAKPPVTPALAEPQAELTFSWARPDHRLTAQQSTHLESLASPLSPSMLGSPIQDGALQGLYLHNEQLYFAQGARAYPVQFDAAIDQPRIIAGPWLRRDEALRWTLDLRLRLRGGQPLRNRLKPADLEQSIDNLDQTLRTQQAEALASQQRLQVFARQLTDDTDPRILQGYLAKMETLSQDFERHRETLRERNEKRPLNQYKTLQAKALFERARCQLSMLSTLGKLYKPLRQRFVQSVRETDGVLPEPGSSEHSMQVDLLDQIELLLGKLISHSETLSATREQLHKLSSIRQPTIQMMELSLNEPATRPASRLYWYTLRSEVMSNRLRLVEASEDASESDYWLEHSWRNLEQGMLQRMNLQALSREQAEVHARVLDNIQRHFSTALRQLGNLKNLLPGQQAADSLVSRLETDLALMLKETRADLDEYPQPLLERSSLRQLHRQVPGLIETRDEGVLLGQQRRDSEGIVDIHNPQDDSIRASYREDPLTGTWEPLSLEQALPPQVADAELGALLREGMRLTALARQDIQRLKNQGRSTYLPIEIEEIADRRRLALTAQRQAIERALTRNNQTDQAAGNTDAALQIKRLDEVADELLHTGEQLRIEAALAQAPSMRELEYLLGKGQVKLKRLVKRKSLASTRDWAQEYLDEYVVLHANKPLWYAHFHYAAENTPVDDFKAAHLKLASQRYDRGQFVEGNKVVHRGPISLAAARQWFFKE</sequence>